<reference evidence="2" key="1">
    <citation type="journal article" date="2011" name="Nature">
        <title>Genome sequence and analysis of the tuber crop potato.</title>
        <authorList>
            <consortium name="The Potato Genome Sequencing Consortium"/>
        </authorList>
    </citation>
    <scope>NUCLEOTIDE SEQUENCE [LARGE SCALE GENOMIC DNA]</scope>
    <source>
        <strain evidence="2">cv. DM1-3 516 R44</strain>
    </source>
</reference>
<dbReference type="SUPFAM" id="SSF56112">
    <property type="entry name" value="Protein kinase-like (PK-like)"/>
    <property type="match status" value="1"/>
</dbReference>
<dbReference type="HOGENOM" id="CLU_1047353_0_0_1"/>
<organism evidence="1 2">
    <name type="scientific">Solanum tuberosum</name>
    <name type="common">Potato</name>
    <dbReference type="NCBI Taxonomy" id="4113"/>
    <lineage>
        <taxon>Eukaryota</taxon>
        <taxon>Viridiplantae</taxon>
        <taxon>Streptophyta</taxon>
        <taxon>Embryophyta</taxon>
        <taxon>Tracheophyta</taxon>
        <taxon>Spermatophyta</taxon>
        <taxon>Magnoliopsida</taxon>
        <taxon>eudicotyledons</taxon>
        <taxon>Gunneridae</taxon>
        <taxon>Pentapetalae</taxon>
        <taxon>asterids</taxon>
        <taxon>lamiids</taxon>
        <taxon>Solanales</taxon>
        <taxon>Solanaceae</taxon>
        <taxon>Solanoideae</taxon>
        <taxon>Solaneae</taxon>
        <taxon>Solanum</taxon>
    </lineage>
</organism>
<evidence type="ECO:0000313" key="1">
    <source>
        <dbReference type="EnsemblPlants" id="PGSC0003DMT400095383"/>
    </source>
</evidence>
<dbReference type="Gramene" id="PGSC0003DMT400095383">
    <property type="protein sequence ID" value="PGSC0003DMT400095383"/>
    <property type="gene ID" value="PGSC0003DMG400044954"/>
</dbReference>
<dbReference type="PaxDb" id="4113-PGSC0003DMT400095383"/>
<dbReference type="EnsemblPlants" id="PGSC0003DMT400095383">
    <property type="protein sequence ID" value="PGSC0003DMT400095383"/>
    <property type="gene ID" value="PGSC0003DMG400044954"/>
</dbReference>
<dbReference type="InterPro" id="IPR011009">
    <property type="entry name" value="Kinase-like_dom_sf"/>
</dbReference>
<reference evidence="1" key="2">
    <citation type="submission" date="2015-06" db="UniProtKB">
        <authorList>
            <consortium name="EnsemblPlants"/>
        </authorList>
    </citation>
    <scope>IDENTIFICATION</scope>
    <source>
        <strain evidence="1">DM1-3 516 R44</strain>
    </source>
</reference>
<evidence type="ECO:0000313" key="2">
    <source>
        <dbReference type="Proteomes" id="UP000011115"/>
    </source>
</evidence>
<proteinExistence type="predicted"/>
<name>M1DW67_SOLTU</name>
<dbReference type="Gene3D" id="1.10.510.10">
    <property type="entry name" value="Transferase(Phosphotransferase) domain 1"/>
    <property type="match status" value="1"/>
</dbReference>
<dbReference type="AlphaFoldDB" id="M1DW67"/>
<keyword evidence="2" id="KW-1185">Reference proteome</keyword>
<accession>M1DW67</accession>
<protein>
    <submittedName>
        <fullName evidence="1">Ulp1 protease family, C-terminal catalytic domain containing protein</fullName>
    </submittedName>
</protein>
<dbReference type="Proteomes" id="UP000011115">
    <property type="component" value="Unassembled WGS sequence"/>
</dbReference>
<sequence length="266" mass="30133">MRTSNHISSCTGPLVKRQLGPKETPHYNLQDINLIYEMLRQSNGYTKPFDNVNDFILIIRNNIDIVDEISLGNETVTHGRCSALQNAILLSKHGIPLFHSSPFMLTIRLDFVTGNQFGWDGRMKVATQLASLFVWFHERRYAFGTVRPKDIMIDKDFNIKVFDFGFLTSVTNEDNWGPLPYRAIREPPEARYAYMHKLVYATFVLRVREPQAAISKFKLPEGRDCIGHVHRGLAAIVDPRVPPGHIRGASVALARSALSEAFHAGK</sequence>
<dbReference type="InParanoid" id="M1DW67"/>